<proteinExistence type="inferred from homology"/>
<comment type="similarity">
    <text evidence="1">Belongs to the small heat shock protein (HSP20) family.</text>
</comment>
<dbReference type="InterPro" id="IPR008978">
    <property type="entry name" value="HSP20-like_chaperone"/>
</dbReference>
<reference evidence="3 4" key="1">
    <citation type="submission" date="2024-03" db="EMBL/GenBank/DDBJ databases">
        <title>Bacilli Hybrid Assemblies.</title>
        <authorList>
            <person name="Kovac J."/>
        </authorList>
    </citation>
    <scope>NUCLEOTIDE SEQUENCE [LARGE SCALE GENOMIC DNA]</scope>
    <source>
        <strain evidence="3 4">FSL R7-0666</strain>
    </source>
</reference>
<keyword evidence="4" id="KW-1185">Reference proteome</keyword>
<name>A0ABU9VIQ3_9BACI</name>
<sequence length="131" mass="15068">MSEQNSSDSKNSRGYQDVMRSIDDFFHQTYRRFQAPPLFAQSIAVRTQESLEAFIIYAELPGVDKQLIHLEALPHALAIRVMSSESSEQSVEKERLVSIPFVYGEKDIKANYKDGLLRITIHRHRQSISID</sequence>
<dbReference type="Proteomes" id="UP001418796">
    <property type="component" value="Unassembled WGS sequence"/>
</dbReference>
<evidence type="ECO:0000313" key="4">
    <source>
        <dbReference type="Proteomes" id="UP001418796"/>
    </source>
</evidence>
<protein>
    <recommendedName>
        <fullName evidence="2">SHSP domain-containing protein</fullName>
    </recommendedName>
</protein>
<dbReference type="CDD" id="cd06464">
    <property type="entry name" value="ACD_sHsps-like"/>
    <property type="match status" value="1"/>
</dbReference>
<dbReference type="RefSeq" id="WP_203087111.1">
    <property type="nucleotide sequence ID" value="NZ_JAEUZA010000001.1"/>
</dbReference>
<evidence type="ECO:0000256" key="1">
    <source>
        <dbReference type="PROSITE-ProRule" id="PRU00285"/>
    </source>
</evidence>
<feature type="domain" description="SHSP" evidence="2">
    <location>
        <begin position="34"/>
        <end position="131"/>
    </location>
</feature>
<dbReference type="Gene3D" id="2.60.40.790">
    <property type="match status" value="1"/>
</dbReference>
<comment type="caution">
    <text evidence="3">The sequence shown here is derived from an EMBL/GenBank/DDBJ whole genome shotgun (WGS) entry which is preliminary data.</text>
</comment>
<evidence type="ECO:0000313" key="3">
    <source>
        <dbReference type="EMBL" id="MEN0643708.1"/>
    </source>
</evidence>
<dbReference type="EMBL" id="JBCITK010000001">
    <property type="protein sequence ID" value="MEN0643708.1"/>
    <property type="molecule type" value="Genomic_DNA"/>
</dbReference>
<dbReference type="SUPFAM" id="SSF49764">
    <property type="entry name" value="HSP20-like chaperones"/>
    <property type="match status" value="1"/>
</dbReference>
<gene>
    <name evidence="3" type="ORF">MKY91_11170</name>
</gene>
<organism evidence="3 4">
    <name type="scientific">Alkalicoccobacillus gibsonii</name>
    <dbReference type="NCBI Taxonomy" id="79881"/>
    <lineage>
        <taxon>Bacteria</taxon>
        <taxon>Bacillati</taxon>
        <taxon>Bacillota</taxon>
        <taxon>Bacilli</taxon>
        <taxon>Bacillales</taxon>
        <taxon>Bacillaceae</taxon>
        <taxon>Alkalicoccobacillus</taxon>
    </lineage>
</organism>
<evidence type="ECO:0000259" key="2">
    <source>
        <dbReference type="PROSITE" id="PS01031"/>
    </source>
</evidence>
<dbReference type="PROSITE" id="PS01031">
    <property type="entry name" value="SHSP"/>
    <property type="match status" value="1"/>
</dbReference>
<dbReference type="InterPro" id="IPR002068">
    <property type="entry name" value="A-crystallin/Hsp20_dom"/>
</dbReference>
<accession>A0ABU9VIQ3</accession>